<protein>
    <submittedName>
        <fullName evidence="2">Serine hydrolase</fullName>
    </submittedName>
</protein>
<dbReference type="InterPro" id="IPR045155">
    <property type="entry name" value="Beta-lactam_cat"/>
</dbReference>
<organism evidence="2 3">
    <name type="scientific">Paenarthrobacter nitroguajacolicus</name>
    <name type="common">Arthrobacter nitroguajacolicus</name>
    <dbReference type="NCBI Taxonomy" id="211146"/>
    <lineage>
        <taxon>Bacteria</taxon>
        <taxon>Bacillati</taxon>
        <taxon>Actinomycetota</taxon>
        <taxon>Actinomycetes</taxon>
        <taxon>Micrococcales</taxon>
        <taxon>Micrococcaceae</taxon>
        <taxon>Paenarthrobacter</taxon>
    </lineage>
</organism>
<feature type="domain" description="Beta-lactamase class A catalytic" evidence="1">
    <location>
        <begin position="30"/>
        <end position="269"/>
    </location>
</feature>
<dbReference type="SUPFAM" id="SSF56601">
    <property type="entry name" value="beta-lactamase/transpeptidase-like"/>
    <property type="match status" value="1"/>
</dbReference>
<comment type="caution">
    <text evidence="2">The sequence shown here is derived from an EMBL/GenBank/DDBJ whole genome shotgun (WGS) entry which is preliminary data.</text>
</comment>
<dbReference type="Pfam" id="PF13354">
    <property type="entry name" value="Beta-lactamase2"/>
    <property type="match status" value="1"/>
</dbReference>
<dbReference type="Gene3D" id="3.40.710.10">
    <property type="entry name" value="DD-peptidase/beta-lactamase superfamily"/>
    <property type="match status" value="1"/>
</dbReference>
<dbReference type="InterPro" id="IPR000871">
    <property type="entry name" value="Beta-lactam_class-A"/>
</dbReference>
<accession>A0A558GVI4</accession>
<evidence type="ECO:0000259" key="1">
    <source>
        <dbReference type="Pfam" id="PF13354"/>
    </source>
</evidence>
<dbReference type="Proteomes" id="UP000316500">
    <property type="component" value="Unassembled WGS sequence"/>
</dbReference>
<reference evidence="2 3" key="1">
    <citation type="submission" date="2019-07" db="EMBL/GenBank/DDBJ databases">
        <title>Diversity of Bacteria from Kongsfjorden, Arctic.</title>
        <authorList>
            <person name="Yu Y."/>
        </authorList>
    </citation>
    <scope>NUCLEOTIDE SEQUENCE [LARGE SCALE GENOMIC DNA]</scope>
    <source>
        <strain evidence="2 3">SM1928</strain>
    </source>
</reference>
<name>A0A558GVI4_PAENT</name>
<keyword evidence="2" id="KW-0378">Hydrolase</keyword>
<dbReference type="AlphaFoldDB" id="A0A558GVI4"/>
<gene>
    <name evidence="2" type="ORF">FQP90_15155</name>
</gene>
<evidence type="ECO:0000313" key="3">
    <source>
        <dbReference type="Proteomes" id="UP000316500"/>
    </source>
</evidence>
<dbReference type="RefSeq" id="WP_144651900.1">
    <property type="nucleotide sequence ID" value="NZ_VNFK01000012.1"/>
</dbReference>
<dbReference type="EMBL" id="VNFK01000012">
    <property type="protein sequence ID" value="TVU60895.1"/>
    <property type="molecule type" value="Genomic_DNA"/>
</dbReference>
<dbReference type="PANTHER" id="PTHR35333:SF3">
    <property type="entry name" value="BETA-LACTAMASE-TYPE TRANSPEPTIDASE FOLD CONTAINING PROTEIN"/>
    <property type="match status" value="1"/>
</dbReference>
<dbReference type="GO" id="GO:0046677">
    <property type="term" value="P:response to antibiotic"/>
    <property type="evidence" value="ECO:0007669"/>
    <property type="project" value="InterPro"/>
</dbReference>
<sequence length="299" mass="31786">MSMGSEELAEIFAAVGATGYVHAREVGVVGGREVSLNPDEAVVLASVFKVPFAVAYSREVSAGRLKESDRTTVTSRYRVGGLGTAGCADDVEMSWRDLAKFMMTMSDNAATDVIFHRIGQAAVDAVLDDLGLQRTRIIGCGEDMDHQMAADLGLDPSAATTDMEAMLAAAAPEQVWALGIMDPARTPSSTPRDIVSLLDAIWTNSAGSPETCERVRSMMEQQIWRHRMATGFDDGVVVAGKTGTLPAIRNEVGVVTYPDGRRYAVAVFTRATTLSDTQPGIDASIGKAARLAVDLLRGA</sequence>
<dbReference type="InterPro" id="IPR012338">
    <property type="entry name" value="Beta-lactam/transpept-like"/>
</dbReference>
<evidence type="ECO:0000313" key="2">
    <source>
        <dbReference type="EMBL" id="TVU60895.1"/>
    </source>
</evidence>
<proteinExistence type="predicted"/>
<dbReference type="PANTHER" id="PTHR35333">
    <property type="entry name" value="BETA-LACTAMASE"/>
    <property type="match status" value="1"/>
</dbReference>
<dbReference type="GO" id="GO:0030655">
    <property type="term" value="P:beta-lactam antibiotic catabolic process"/>
    <property type="evidence" value="ECO:0007669"/>
    <property type="project" value="InterPro"/>
</dbReference>
<dbReference type="GO" id="GO:0008800">
    <property type="term" value="F:beta-lactamase activity"/>
    <property type="evidence" value="ECO:0007669"/>
    <property type="project" value="InterPro"/>
</dbReference>
<dbReference type="OrthoDB" id="33989at2"/>